<evidence type="ECO:0000256" key="8">
    <source>
        <dbReference type="ARBA" id="ARBA00079653"/>
    </source>
</evidence>
<keyword evidence="4" id="KW-0443">Lipid metabolism</keyword>
<dbReference type="SUPFAM" id="SSF54637">
    <property type="entry name" value="Thioesterase/thiol ester dehydrase-isomerase"/>
    <property type="match status" value="2"/>
</dbReference>
<dbReference type="PANTHER" id="PTHR11066:SF34">
    <property type="entry name" value="ACYL-COENZYME A THIOESTERASE 8"/>
    <property type="match status" value="1"/>
</dbReference>
<dbReference type="InterPro" id="IPR025652">
    <property type="entry name" value="TesB_C"/>
</dbReference>
<dbReference type="Gene3D" id="2.40.160.210">
    <property type="entry name" value="Acyl-CoA thioesterase, double hotdog domain"/>
    <property type="match status" value="1"/>
</dbReference>
<accession>A0AAE3KQY2</accession>
<dbReference type="CDD" id="cd03444">
    <property type="entry name" value="Thioesterase_II_repeat1"/>
    <property type="match status" value="1"/>
</dbReference>
<feature type="domain" description="Acyl-CoA thioesterase 2 C-terminal" evidence="9">
    <location>
        <begin position="172"/>
        <end position="280"/>
    </location>
</feature>
<comment type="subunit">
    <text evidence="2">Homotetramer.</text>
</comment>
<dbReference type="GO" id="GO:0047617">
    <property type="term" value="F:fatty acyl-CoA hydrolase activity"/>
    <property type="evidence" value="ECO:0007669"/>
    <property type="project" value="UniProtKB-EC"/>
</dbReference>
<organism evidence="11 12">
    <name type="scientific">Lacihabitans soyangensis</name>
    <dbReference type="NCBI Taxonomy" id="869394"/>
    <lineage>
        <taxon>Bacteria</taxon>
        <taxon>Pseudomonadati</taxon>
        <taxon>Bacteroidota</taxon>
        <taxon>Cytophagia</taxon>
        <taxon>Cytophagales</taxon>
        <taxon>Leadbetterellaceae</taxon>
        <taxon>Lacihabitans</taxon>
    </lineage>
</organism>
<evidence type="ECO:0000256" key="3">
    <source>
        <dbReference type="ARBA" id="ARBA00022801"/>
    </source>
</evidence>
<feature type="domain" description="Acyl-CoA thioesterase-like N-terminal HotDog" evidence="10">
    <location>
        <begin position="29"/>
        <end position="108"/>
    </location>
</feature>
<protein>
    <recommendedName>
        <fullName evidence="7">Acyl-CoA thioesterase 2</fullName>
        <ecNumber evidence="5">3.1.2.20</ecNumber>
    </recommendedName>
    <alternativeName>
        <fullName evidence="8">Thioesterase II</fullName>
    </alternativeName>
</protein>
<dbReference type="InterPro" id="IPR049449">
    <property type="entry name" value="TesB_ACOT8-like_N"/>
</dbReference>
<comment type="catalytic activity">
    <reaction evidence="6">
        <text>a fatty acyl-CoA + H2O = a fatty acid + CoA + H(+)</text>
        <dbReference type="Rhea" id="RHEA:16781"/>
        <dbReference type="ChEBI" id="CHEBI:15377"/>
        <dbReference type="ChEBI" id="CHEBI:15378"/>
        <dbReference type="ChEBI" id="CHEBI:28868"/>
        <dbReference type="ChEBI" id="CHEBI:57287"/>
        <dbReference type="ChEBI" id="CHEBI:77636"/>
        <dbReference type="EC" id="3.1.2.20"/>
    </reaction>
    <physiologicalReaction direction="left-to-right" evidence="6">
        <dbReference type="Rhea" id="RHEA:16782"/>
    </physiologicalReaction>
</comment>
<name>A0AAE3KQY2_9BACT</name>
<evidence type="ECO:0000256" key="6">
    <source>
        <dbReference type="ARBA" id="ARBA00050943"/>
    </source>
</evidence>
<evidence type="ECO:0000259" key="9">
    <source>
        <dbReference type="Pfam" id="PF02551"/>
    </source>
</evidence>
<dbReference type="Proteomes" id="UP001204144">
    <property type="component" value="Unassembled WGS sequence"/>
</dbReference>
<evidence type="ECO:0000256" key="1">
    <source>
        <dbReference type="ARBA" id="ARBA00006538"/>
    </source>
</evidence>
<evidence type="ECO:0000256" key="7">
    <source>
        <dbReference type="ARBA" id="ARBA00071120"/>
    </source>
</evidence>
<comment type="caution">
    <text evidence="11">The sequence shown here is derived from an EMBL/GenBank/DDBJ whole genome shotgun (WGS) entry which is preliminary data.</text>
</comment>
<evidence type="ECO:0000256" key="5">
    <source>
        <dbReference type="ARBA" id="ARBA00038894"/>
    </source>
</evidence>
<dbReference type="Pfam" id="PF13622">
    <property type="entry name" value="4HBT_3"/>
    <property type="match status" value="1"/>
</dbReference>
<dbReference type="FunFam" id="2.40.160.210:FF:000001">
    <property type="entry name" value="Acyl-CoA thioesterase II"/>
    <property type="match status" value="1"/>
</dbReference>
<dbReference type="AlphaFoldDB" id="A0AAE3KQY2"/>
<dbReference type="GO" id="GO:0009062">
    <property type="term" value="P:fatty acid catabolic process"/>
    <property type="evidence" value="ECO:0007669"/>
    <property type="project" value="TreeGrafter"/>
</dbReference>
<dbReference type="PANTHER" id="PTHR11066">
    <property type="entry name" value="ACYL-COA THIOESTERASE"/>
    <property type="match status" value="1"/>
</dbReference>
<keyword evidence="12" id="KW-1185">Reference proteome</keyword>
<dbReference type="EC" id="3.1.2.20" evidence="5"/>
<evidence type="ECO:0000259" key="10">
    <source>
        <dbReference type="Pfam" id="PF13622"/>
    </source>
</evidence>
<gene>
    <name evidence="11" type="ORF">EGI31_01085</name>
</gene>
<dbReference type="CDD" id="cd03445">
    <property type="entry name" value="Thioesterase_II_repeat2"/>
    <property type="match status" value="1"/>
</dbReference>
<keyword evidence="3" id="KW-0378">Hydrolase</keyword>
<dbReference type="EMBL" id="RJUF01000001">
    <property type="protein sequence ID" value="MCP9761528.1"/>
    <property type="molecule type" value="Genomic_DNA"/>
</dbReference>
<dbReference type="Pfam" id="PF02551">
    <property type="entry name" value="Acyl_CoA_thio"/>
    <property type="match status" value="1"/>
</dbReference>
<dbReference type="InterPro" id="IPR042171">
    <property type="entry name" value="Acyl-CoA_hotdog"/>
</dbReference>
<evidence type="ECO:0000313" key="11">
    <source>
        <dbReference type="EMBL" id="MCP9761528.1"/>
    </source>
</evidence>
<reference evidence="11 12" key="1">
    <citation type="submission" date="2018-11" db="EMBL/GenBank/DDBJ databases">
        <title>Novel bacteria species description.</title>
        <authorList>
            <person name="Han J.-H."/>
        </authorList>
    </citation>
    <scope>NUCLEOTIDE SEQUENCE [LARGE SCALE GENOMIC DNA]</scope>
    <source>
        <strain evidence="11 12">KCTC23259</strain>
    </source>
</reference>
<evidence type="ECO:0000256" key="4">
    <source>
        <dbReference type="ARBA" id="ARBA00023098"/>
    </source>
</evidence>
<evidence type="ECO:0000313" key="12">
    <source>
        <dbReference type="Proteomes" id="UP001204144"/>
    </source>
</evidence>
<dbReference type="InterPro" id="IPR003703">
    <property type="entry name" value="Acyl_CoA_thio"/>
</dbReference>
<evidence type="ECO:0000256" key="2">
    <source>
        <dbReference type="ARBA" id="ARBA00011881"/>
    </source>
</evidence>
<sequence>MNNIHELIDLLQLERLSDSVFLGQNYQAPWKRVFGGQVLAQSLSAAQQTVDPERVAHSMHAYFLLAGDINIPIVFEVEKIRDGGSFSTRRVVAKQNGIAIFFMSISFQKKQEGFDHQIDMPKVAGPENLPSDLDTVKKFKLFVPDHIFQVIQERPFEFRMVEQINLLDFKTKLPFRNFWFKANQTFDGDINIHQRLMTYVSDYNLLTTATLPHTKGPLPNKDLFMASLDHGMWFHRDFKIDDWLLYAMDSPSASNARGFTRGNIFNKEGILVASVVQEGLMRPKS</sequence>
<dbReference type="GO" id="GO:0006637">
    <property type="term" value="P:acyl-CoA metabolic process"/>
    <property type="evidence" value="ECO:0007669"/>
    <property type="project" value="InterPro"/>
</dbReference>
<proteinExistence type="inferred from homology"/>
<comment type="similarity">
    <text evidence="1">Belongs to the C/M/P thioester hydrolase family.</text>
</comment>
<dbReference type="RefSeq" id="WP_255035264.1">
    <property type="nucleotide sequence ID" value="NZ_RJUF01000001.1"/>
</dbReference>
<dbReference type="InterPro" id="IPR029069">
    <property type="entry name" value="HotDog_dom_sf"/>
</dbReference>